<sequence>MVLRQLPQKIAIFIIGFFCLSHGAAANSADWFNEQSALFTAHKQFLEGKTLKGFSTAIEVLQSSTDDNIIQNIDKLMGVAISNNCGRDLSTIVIPKWLTSLSVQRVIIQSPGRLHHRMMVQFDSEKSISSISFIKWPDEELLINPSIKKVPTQDEAVTQYIYASESLNNRVKNGLYKLIITADDKEKTQWETWIVLSTPKTEMAVSWLGKEKWKTTQTGLLKSNCPLPEMSVAIYDHQDNEYIKLWEESYEEKFPKSLPSTNVLPGSYILSVSFNHKRFQGPISIQEIQAITKVINFDAPENVESN</sequence>
<evidence type="ECO:0000313" key="4">
    <source>
        <dbReference type="Proteomes" id="UP000239273"/>
    </source>
</evidence>
<reference evidence="3 4" key="2">
    <citation type="submission" date="2016-12" db="EMBL/GenBank/DDBJ databases">
        <title>Diversity of luminous bacteria.</title>
        <authorList>
            <person name="Yoshizawa S."/>
            <person name="Kogure K."/>
        </authorList>
    </citation>
    <scope>NUCLEOTIDE SEQUENCE [LARGE SCALE GENOMIC DNA]</scope>
    <source>
        <strain evidence="3 4">NBRC 105001</strain>
    </source>
</reference>
<accession>A0A2S7X7K9</accession>
<dbReference type="RefSeq" id="WP_060993765.1">
    <property type="nucleotide sequence ID" value="NZ_BSOU01000008.1"/>
</dbReference>
<organism evidence="3 4">
    <name type="scientific">Aliivibrio sifiae</name>
    <dbReference type="NCBI Taxonomy" id="566293"/>
    <lineage>
        <taxon>Bacteria</taxon>
        <taxon>Pseudomonadati</taxon>
        <taxon>Pseudomonadota</taxon>
        <taxon>Gammaproteobacteria</taxon>
        <taxon>Vibrionales</taxon>
        <taxon>Vibrionaceae</taxon>
        <taxon>Aliivibrio</taxon>
    </lineage>
</organism>
<dbReference type="EMBL" id="MSCP01000002">
    <property type="protein sequence ID" value="PQJ87353.1"/>
    <property type="molecule type" value="Genomic_DNA"/>
</dbReference>
<keyword evidence="1" id="KW-0732">Signal</keyword>
<protein>
    <recommendedName>
        <fullName evidence="6">DUF2861 domain-containing protein</fullName>
    </recommendedName>
</protein>
<dbReference type="Pfam" id="PF11060">
    <property type="entry name" value="DUF2861"/>
    <property type="match status" value="1"/>
</dbReference>
<feature type="signal peptide" evidence="1">
    <location>
        <begin position="1"/>
        <end position="26"/>
    </location>
</feature>
<dbReference type="InterPro" id="IPR021290">
    <property type="entry name" value="DUF2861"/>
</dbReference>
<dbReference type="AlphaFoldDB" id="A0A2S7X7K9"/>
<evidence type="ECO:0000313" key="5">
    <source>
        <dbReference type="Proteomes" id="UP001156660"/>
    </source>
</evidence>
<dbReference type="Proteomes" id="UP000239273">
    <property type="component" value="Unassembled WGS sequence"/>
</dbReference>
<reference evidence="2" key="1">
    <citation type="journal article" date="2014" name="Int. J. Syst. Evol. Microbiol.">
        <title>Complete genome of a new Firmicutes species belonging to the dominant human colonic microbiota ('Ruminococcus bicirculans') reveals two chromosomes and a selective capacity to utilize plant glucans.</title>
        <authorList>
            <consortium name="NISC Comparative Sequencing Program"/>
            <person name="Wegmann U."/>
            <person name="Louis P."/>
            <person name="Goesmann A."/>
            <person name="Henrissat B."/>
            <person name="Duncan S.H."/>
            <person name="Flint H.J."/>
        </authorList>
    </citation>
    <scope>NUCLEOTIDE SEQUENCE</scope>
    <source>
        <strain evidence="2">NBRC 105001</strain>
    </source>
</reference>
<reference evidence="5" key="3">
    <citation type="journal article" date="2019" name="Int. J. Syst. Evol. Microbiol.">
        <title>The Global Catalogue of Microorganisms (GCM) 10K type strain sequencing project: providing services to taxonomists for standard genome sequencing and annotation.</title>
        <authorList>
            <consortium name="The Broad Institute Genomics Platform"/>
            <consortium name="The Broad Institute Genome Sequencing Center for Infectious Disease"/>
            <person name="Wu L."/>
            <person name="Ma J."/>
        </authorList>
    </citation>
    <scope>NUCLEOTIDE SEQUENCE [LARGE SCALE GENOMIC DNA]</scope>
    <source>
        <strain evidence="5">NBRC 105001</strain>
    </source>
</reference>
<proteinExistence type="predicted"/>
<dbReference type="OrthoDB" id="5914970at2"/>
<name>A0A2S7X7K9_9GAMM</name>
<evidence type="ECO:0000313" key="3">
    <source>
        <dbReference type="EMBL" id="PQJ87353.1"/>
    </source>
</evidence>
<keyword evidence="5" id="KW-1185">Reference proteome</keyword>
<reference evidence="2" key="4">
    <citation type="submission" date="2023-01" db="EMBL/GenBank/DDBJ databases">
        <title>Draft genome sequence of Aliivibrio sifiae strain NBRC 105001.</title>
        <authorList>
            <person name="Sun Q."/>
            <person name="Mori K."/>
        </authorList>
    </citation>
    <scope>NUCLEOTIDE SEQUENCE</scope>
    <source>
        <strain evidence="2">NBRC 105001</strain>
    </source>
</reference>
<evidence type="ECO:0008006" key="6">
    <source>
        <dbReference type="Google" id="ProtNLM"/>
    </source>
</evidence>
<dbReference type="EMBL" id="BSOU01000008">
    <property type="protein sequence ID" value="GLR76115.1"/>
    <property type="molecule type" value="Genomic_DNA"/>
</dbReference>
<evidence type="ECO:0000313" key="2">
    <source>
        <dbReference type="EMBL" id="GLR76115.1"/>
    </source>
</evidence>
<dbReference type="Proteomes" id="UP001156660">
    <property type="component" value="Unassembled WGS sequence"/>
</dbReference>
<comment type="caution">
    <text evidence="3">The sequence shown here is derived from an EMBL/GenBank/DDBJ whole genome shotgun (WGS) entry which is preliminary data.</text>
</comment>
<feature type="chain" id="PRO_5015481027" description="DUF2861 domain-containing protein" evidence="1">
    <location>
        <begin position="27"/>
        <end position="306"/>
    </location>
</feature>
<evidence type="ECO:0000256" key="1">
    <source>
        <dbReference type="SAM" id="SignalP"/>
    </source>
</evidence>
<gene>
    <name evidence="3" type="ORF">BTO23_14650</name>
    <name evidence="2" type="ORF">GCM10007855_29900</name>
</gene>